<protein>
    <recommendedName>
        <fullName evidence="1">Endonuclease/exonuclease/phosphatase domain-containing protein</fullName>
    </recommendedName>
</protein>
<dbReference type="PANTHER" id="PTHR35218:SF9">
    <property type="entry name" value="ENDONUCLEASE_EXONUCLEASE_PHOSPHATASE DOMAIN-CONTAINING PROTEIN"/>
    <property type="match status" value="1"/>
</dbReference>
<dbReference type="OrthoDB" id="1000931at2759"/>
<dbReference type="AlphaFoldDB" id="A0A9W7J3J6"/>
<sequence length="154" mass="17267">MNFKILSWNVQGCGDWRFLPAARQVLRDYKQDLVVFVEPRISGRRADSVIASLGFPNSHRVEAAGFSGGIWLAWYDTISVEVLFNHLQFVHFCISGKADGHSVLATTVYASSSSTGRKHLWPYLRRLTASITAPWVLFGDFNATLSLTDRKSCL</sequence>
<dbReference type="InterPro" id="IPR036691">
    <property type="entry name" value="Endo/exonu/phosph_ase_sf"/>
</dbReference>
<comment type="caution">
    <text evidence="2">The sequence shown here is derived from an EMBL/GenBank/DDBJ whole genome shotgun (WGS) entry which is preliminary data.</text>
</comment>
<accession>A0A9W7J3J6</accession>
<evidence type="ECO:0000313" key="3">
    <source>
        <dbReference type="Proteomes" id="UP001165190"/>
    </source>
</evidence>
<evidence type="ECO:0000313" key="2">
    <source>
        <dbReference type="EMBL" id="GMJ07488.1"/>
    </source>
</evidence>
<keyword evidence="3" id="KW-1185">Reference proteome</keyword>
<dbReference type="Pfam" id="PF03372">
    <property type="entry name" value="Exo_endo_phos"/>
    <property type="match status" value="1"/>
</dbReference>
<dbReference type="InterPro" id="IPR005135">
    <property type="entry name" value="Endo/exonuclease/phosphatase"/>
</dbReference>
<proteinExistence type="predicted"/>
<dbReference type="SUPFAM" id="SSF56219">
    <property type="entry name" value="DNase I-like"/>
    <property type="match status" value="1"/>
</dbReference>
<evidence type="ECO:0000259" key="1">
    <source>
        <dbReference type="Pfam" id="PF03372"/>
    </source>
</evidence>
<reference evidence="2" key="1">
    <citation type="submission" date="2023-05" db="EMBL/GenBank/DDBJ databases">
        <title>Genome and transcriptome analyses reveal genes involved in the formation of fine ridges on petal epidermal cells in Hibiscus trionum.</title>
        <authorList>
            <person name="Koshimizu S."/>
            <person name="Masuda S."/>
            <person name="Ishii T."/>
            <person name="Shirasu K."/>
            <person name="Hoshino A."/>
            <person name="Arita M."/>
        </authorList>
    </citation>
    <scope>NUCLEOTIDE SEQUENCE</scope>
    <source>
        <strain evidence="2">Hamamatsu line</strain>
    </source>
</reference>
<name>A0A9W7J3J6_HIBTR</name>
<feature type="domain" description="Endonuclease/exonuclease/phosphatase" evidence="1">
    <location>
        <begin position="6"/>
        <end position="150"/>
    </location>
</feature>
<dbReference type="Proteomes" id="UP001165190">
    <property type="component" value="Unassembled WGS sequence"/>
</dbReference>
<dbReference type="GO" id="GO:0003824">
    <property type="term" value="F:catalytic activity"/>
    <property type="evidence" value="ECO:0007669"/>
    <property type="project" value="InterPro"/>
</dbReference>
<dbReference type="Gene3D" id="3.60.10.10">
    <property type="entry name" value="Endonuclease/exonuclease/phosphatase"/>
    <property type="match status" value="1"/>
</dbReference>
<organism evidence="2 3">
    <name type="scientific">Hibiscus trionum</name>
    <name type="common">Flower of an hour</name>
    <dbReference type="NCBI Taxonomy" id="183268"/>
    <lineage>
        <taxon>Eukaryota</taxon>
        <taxon>Viridiplantae</taxon>
        <taxon>Streptophyta</taxon>
        <taxon>Embryophyta</taxon>
        <taxon>Tracheophyta</taxon>
        <taxon>Spermatophyta</taxon>
        <taxon>Magnoliopsida</taxon>
        <taxon>eudicotyledons</taxon>
        <taxon>Gunneridae</taxon>
        <taxon>Pentapetalae</taxon>
        <taxon>rosids</taxon>
        <taxon>malvids</taxon>
        <taxon>Malvales</taxon>
        <taxon>Malvaceae</taxon>
        <taxon>Malvoideae</taxon>
        <taxon>Hibiscus</taxon>
    </lineage>
</organism>
<dbReference type="PANTHER" id="PTHR35218">
    <property type="entry name" value="RNASE H DOMAIN-CONTAINING PROTEIN"/>
    <property type="match status" value="1"/>
</dbReference>
<gene>
    <name evidence="2" type="ORF">HRI_004418000</name>
</gene>
<dbReference type="EMBL" id="BSYR01000048">
    <property type="protein sequence ID" value="GMJ07488.1"/>
    <property type="molecule type" value="Genomic_DNA"/>
</dbReference>